<dbReference type="PANTHER" id="PTHR14859:SF15">
    <property type="entry name" value="ENDONUCLEASE_EXONUCLEASE_PHOSPHATASE DOMAIN-CONTAINING PROTEIN"/>
    <property type="match status" value="1"/>
</dbReference>
<dbReference type="GO" id="GO:0004519">
    <property type="term" value="F:endonuclease activity"/>
    <property type="evidence" value="ECO:0007669"/>
    <property type="project" value="UniProtKB-KW"/>
</dbReference>
<dbReference type="GO" id="GO:0016020">
    <property type="term" value="C:membrane"/>
    <property type="evidence" value="ECO:0007669"/>
    <property type="project" value="GOC"/>
</dbReference>
<keyword evidence="2" id="KW-0269">Exonuclease</keyword>
<name>A0A1H6U9T6_9GAMM</name>
<dbReference type="Gene3D" id="3.60.10.10">
    <property type="entry name" value="Endonuclease/exonuclease/phosphatase"/>
    <property type="match status" value="1"/>
</dbReference>
<gene>
    <name evidence="2" type="ORF">SAMN05421831_11528</name>
</gene>
<dbReference type="SUPFAM" id="SSF56219">
    <property type="entry name" value="DNase I-like"/>
    <property type="match status" value="1"/>
</dbReference>
<keyword evidence="2" id="KW-0255">Endonuclease</keyword>
<dbReference type="Proteomes" id="UP000242999">
    <property type="component" value="Unassembled WGS sequence"/>
</dbReference>
<dbReference type="PANTHER" id="PTHR14859">
    <property type="entry name" value="CALCOFLUOR WHITE HYPERSENSITIVE PROTEIN PRECURSOR"/>
    <property type="match status" value="1"/>
</dbReference>
<feature type="domain" description="Endonuclease/exonuclease/phosphatase" evidence="1">
    <location>
        <begin position="24"/>
        <end position="252"/>
    </location>
</feature>
<dbReference type="InterPro" id="IPR005135">
    <property type="entry name" value="Endo/exonuclease/phosphatase"/>
</dbReference>
<organism evidence="2 3">
    <name type="scientific">Allopseudospirillum japonicum</name>
    <dbReference type="NCBI Taxonomy" id="64971"/>
    <lineage>
        <taxon>Bacteria</taxon>
        <taxon>Pseudomonadati</taxon>
        <taxon>Pseudomonadota</taxon>
        <taxon>Gammaproteobacteria</taxon>
        <taxon>Oceanospirillales</taxon>
        <taxon>Oceanospirillaceae</taxon>
        <taxon>Allopseudospirillum</taxon>
    </lineage>
</organism>
<dbReference type="GO" id="GO:0004527">
    <property type="term" value="F:exonuclease activity"/>
    <property type="evidence" value="ECO:0007669"/>
    <property type="project" value="UniProtKB-KW"/>
</dbReference>
<dbReference type="InterPro" id="IPR036691">
    <property type="entry name" value="Endo/exonu/phosph_ase_sf"/>
</dbReference>
<evidence type="ECO:0000259" key="1">
    <source>
        <dbReference type="Pfam" id="PF03372"/>
    </source>
</evidence>
<reference evidence="3" key="1">
    <citation type="submission" date="2016-10" db="EMBL/GenBank/DDBJ databases">
        <authorList>
            <person name="Varghese N."/>
            <person name="Submissions S."/>
        </authorList>
    </citation>
    <scope>NUCLEOTIDE SEQUENCE [LARGE SCALE GENOMIC DNA]</scope>
    <source>
        <strain evidence="3">DSM 7165</strain>
    </source>
</reference>
<keyword evidence="2" id="KW-0378">Hydrolase</keyword>
<protein>
    <submittedName>
        <fullName evidence="2">Metal-dependent hydrolase, endonuclease/exonuclease/phosphatase family</fullName>
    </submittedName>
</protein>
<dbReference type="OrthoDB" id="5293344at2"/>
<dbReference type="RefSeq" id="WP_093312018.1">
    <property type="nucleotide sequence ID" value="NZ_FNYH01000015.1"/>
</dbReference>
<keyword evidence="2" id="KW-0540">Nuclease</keyword>
<dbReference type="STRING" id="64971.SAMN05421831_11528"/>
<dbReference type="AlphaFoldDB" id="A0A1H6U9T6"/>
<keyword evidence="3" id="KW-1185">Reference proteome</keyword>
<dbReference type="InterPro" id="IPR051916">
    <property type="entry name" value="GPI-anchor_lipid_remodeler"/>
</dbReference>
<accession>A0A1H6U9T6</accession>
<proteinExistence type="predicted"/>
<dbReference type="EMBL" id="FNYH01000015">
    <property type="protein sequence ID" value="SEI88306.1"/>
    <property type="molecule type" value="Genomic_DNA"/>
</dbReference>
<sequence length="267" mass="30265">MLKGRLRHLSQTAACPLPESLHLLSFNMQVGIHTQAYHHYLTRAWQHLLPSQERQHRLQLIAHQLKAFDIIGLQEVDGGSLRTLFVNQVTHLAEKADFFWHYQQTNRNLGRWAQHSNGVLARWQPWQVQDHQLPGLPGRGAVVAFFGNKKQPLVIVNAHLALSPSAQSKQIDYLCRVIAPYPHLVLMGDFNASYAQLARHPSLQALGLISTQDPGISTYPSWRPQRHLDHILHTPTLKAQSLQVGHPLFSDHCPISTQLQIPAICRN</sequence>
<dbReference type="Pfam" id="PF03372">
    <property type="entry name" value="Exo_endo_phos"/>
    <property type="match status" value="1"/>
</dbReference>
<evidence type="ECO:0000313" key="3">
    <source>
        <dbReference type="Proteomes" id="UP000242999"/>
    </source>
</evidence>
<dbReference type="GO" id="GO:0006506">
    <property type="term" value="P:GPI anchor biosynthetic process"/>
    <property type="evidence" value="ECO:0007669"/>
    <property type="project" value="TreeGrafter"/>
</dbReference>
<evidence type="ECO:0000313" key="2">
    <source>
        <dbReference type="EMBL" id="SEI88306.1"/>
    </source>
</evidence>